<evidence type="ECO:0000313" key="7">
    <source>
        <dbReference type="EMBL" id="MBB4661165.1"/>
    </source>
</evidence>
<evidence type="ECO:0000256" key="4">
    <source>
        <dbReference type="ARBA" id="ARBA00022801"/>
    </source>
</evidence>
<keyword evidence="6" id="KW-0460">Magnesium</keyword>
<dbReference type="EMBL" id="JACHNU010000001">
    <property type="protein sequence ID" value="MBB4661165.1"/>
    <property type="molecule type" value="Genomic_DNA"/>
</dbReference>
<name>A0A840I9Y4_9ACTN</name>
<dbReference type="Gene3D" id="3.40.50.1000">
    <property type="entry name" value="HAD superfamily/HAD-like"/>
    <property type="match status" value="1"/>
</dbReference>
<organism evidence="7 8">
    <name type="scientific">Conexibacter arvalis</name>
    <dbReference type="NCBI Taxonomy" id="912552"/>
    <lineage>
        <taxon>Bacteria</taxon>
        <taxon>Bacillati</taxon>
        <taxon>Actinomycetota</taxon>
        <taxon>Thermoleophilia</taxon>
        <taxon>Solirubrobacterales</taxon>
        <taxon>Conexibacteraceae</taxon>
        <taxon>Conexibacter</taxon>
    </lineage>
</organism>
<comment type="cofactor">
    <cofactor evidence="6">
        <name>Mg(2+)</name>
        <dbReference type="ChEBI" id="CHEBI:18420"/>
    </cofactor>
</comment>
<dbReference type="EC" id="3.1.3.12" evidence="6"/>
<dbReference type="Pfam" id="PF02358">
    <property type="entry name" value="Trehalose_PPase"/>
    <property type="match status" value="1"/>
</dbReference>
<evidence type="ECO:0000256" key="5">
    <source>
        <dbReference type="ARBA" id="ARBA00024179"/>
    </source>
</evidence>
<accession>A0A840I9Y4</accession>
<comment type="similarity">
    <text evidence="3 6">Belongs to the trehalose phosphatase family.</text>
</comment>
<dbReference type="GO" id="GO:0005992">
    <property type="term" value="P:trehalose biosynthetic process"/>
    <property type="evidence" value="ECO:0007669"/>
    <property type="project" value="UniProtKB-UniPathway"/>
</dbReference>
<reference evidence="7 8" key="1">
    <citation type="submission" date="2020-08" db="EMBL/GenBank/DDBJ databases">
        <title>Genomic Encyclopedia of Archaeal and Bacterial Type Strains, Phase II (KMG-II): from individual species to whole genera.</title>
        <authorList>
            <person name="Goeker M."/>
        </authorList>
    </citation>
    <scope>NUCLEOTIDE SEQUENCE [LARGE SCALE GENOMIC DNA]</scope>
    <source>
        <strain evidence="7 8">DSM 23288</strain>
    </source>
</reference>
<dbReference type="GO" id="GO:0004805">
    <property type="term" value="F:trehalose-phosphatase activity"/>
    <property type="evidence" value="ECO:0007669"/>
    <property type="project" value="UniProtKB-EC"/>
</dbReference>
<dbReference type="InterPro" id="IPR044651">
    <property type="entry name" value="OTSB-like"/>
</dbReference>
<dbReference type="AlphaFoldDB" id="A0A840I9Y4"/>
<dbReference type="GO" id="GO:0046872">
    <property type="term" value="F:metal ion binding"/>
    <property type="evidence" value="ECO:0007669"/>
    <property type="project" value="UniProtKB-KW"/>
</dbReference>
<evidence type="ECO:0000256" key="1">
    <source>
        <dbReference type="ARBA" id="ARBA00000500"/>
    </source>
</evidence>
<keyword evidence="8" id="KW-1185">Reference proteome</keyword>
<comment type="pathway">
    <text evidence="2 6">Glycan biosynthesis; trehalose biosynthesis.</text>
</comment>
<keyword evidence="6" id="KW-0479">Metal-binding</keyword>
<dbReference type="Proteomes" id="UP000585272">
    <property type="component" value="Unassembled WGS sequence"/>
</dbReference>
<dbReference type="Gene3D" id="3.30.70.1020">
    <property type="entry name" value="Trehalose-6-phosphate phosphatase related protein, domain 2"/>
    <property type="match status" value="1"/>
</dbReference>
<dbReference type="NCBIfam" id="TIGR01484">
    <property type="entry name" value="HAD-SF-IIB"/>
    <property type="match status" value="1"/>
</dbReference>
<protein>
    <recommendedName>
        <fullName evidence="6">Trehalose 6-phosphate phosphatase</fullName>
        <ecNumber evidence="6">3.1.3.12</ecNumber>
    </recommendedName>
</protein>
<sequence>MTPARPTADASDARLAEALAPLRADPARSAVLLDIDGTLAPIVRYADDAHVPEATRTLLIEIARRYAVVACVSGRRASDARRIVSIGTISYLGSHGTELLRAGAVEPVLDPAVRDWGRRIQAFGREADNAELRRLRVRIEDKGSIVAFHWRGAPDEEAARAAIDTIAGRAEQSGLRTHWGRKVLEVRPPVRMDKGAGIQRFLEDAELDAAMYVGDDVTDLDGFRGLGEMLAEGKLRHALRVCAASDEGPTELADEADLVVEGTDGVRALLEALLGGDAGDGGAQPAG</sequence>
<dbReference type="SUPFAM" id="SSF56784">
    <property type="entry name" value="HAD-like"/>
    <property type="match status" value="1"/>
</dbReference>
<comment type="catalytic activity">
    <reaction evidence="1 6">
        <text>alpha,alpha-trehalose 6-phosphate + H2O = alpha,alpha-trehalose + phosphate</text>
        <dbReference type="Rhea" id="RHEA:23420"/>
        <dbReference type="ChEBI" id="CHEBI:15377"/>
        <dbReference type="ChEBI" id="CHEBI:16551"/>
        <dbReference type="ChEBI" id="CHEBI:43474"/>
        <dbReference type="ChEBI" id="CHEBI:58429"/>
        <dbReference type="EC" id="3.1.3.12"/>
    </reaction>
</comment>
<dbReference type="InterPro" id="IPR023214">
    <property type="entry name" value="HAD_sf"/>
</dbReference>
<evidence type="ECO:0000256" key="6">
    <source>
        <dbReference type="RuleBase" id="RU361117"/>
    </source>
</evidence>
<evidence type="ECO:0000256" key="2">
    <source>
        <dbReference type="ARBA" id="ARBA00005199"/>
    </source>
</evidence>
<proteinExistence type="inferred from homology"/>
<dbReference type="InterPro" id="IPR036412">
    <property type="entry name" value="HAD-like_sf"/>
</dbReference>
<evidence type="ECO:0000313" key="8">
    <source>
        <dbReference type="Proteomes" id="UP000585272"/>
    </source>
</evidence>
<dbReference type="InterPro" id="IPR003337">
    <property type="entry name" value="Trehalose_PPase"/>
</dbReference>
<keyword evidence="4 6" id="KW-0378">Hydrolase</keyword>
<dbReference type="PANTHER" id="PTHR43768">
    <property type="entry name" value="TREHALOSE 6-PHOSPHATE PHOSPHATASE"/>
    <property type="match status" value="1"/>
</dbReference>
<evidence type="ECO:0000256" key="3">
    <source>
        <dbReference type="ARBA" id="ARBA00008770"/>
    </source>
</evidence>
<dbReference type="RefSeq" id="WP_183339110.1">
    <property type="nucleotide sequence ID" value="NZ_JACHNU010000001.1"/>
</dbReference>
<comment type="caution">
    <text evidence="7">The sequence shown here is derived from an EMBL/GenBank/DDBJ whole genome shotgun (WGS) entry which is preliminary data.</text>
</comment>
<dbReference type="InterPro" id="IPR006379">
    <property type="entry name" value="HAD-SF_hydro_IIB"/>
</dbReference>
<gene>
    <name evidence="7" type="ORF">BDZ31_000738</name>
</gene>
<dbReference type="UniPathway" id="UPA00299"/>
<comment type="function">
    <text evidence="5 6">Removes the phosphate from trehalose 6-phosphate to produce free trehalose.</text>
</comment>
<dbReference type="NCBIfam" id="TIGR00685">
    <property type="entry name" value="T6PP"/>
    <property type="match status" value="1"/>
</dbReference>
<dbReference type="PANTHER" id="PTHR43768:SF3">
    <property type="entry name" value="TREHALOSE 6-PHOSPHATE PHOSPHATASE"/>
    <property type="match status" value="1"/>
</dbReference>